<dbReference type="Gene3D" id="2.60.40.2070">
    <property type="match status" value="1"/>
</dbReference>
<dbReference type="InterPro" id="IPR000015">
    <property type="entry name" value="Fimb_usher"/>
</dbReference>
<evidence type="ECO:0000313" key="4">
    <source>
        <dbReference type="Proteomes" id="UP000061512"/>
    </source>
</evidence>
<dbReference type="RefSeq" id="WP_060300116.1">
    <property type="nucleotide sequence ID" value="NZ_JADKRM010000073.1"/>
</dbReference>
<dbReference type="Pfam" id="PF00577">
    <property type="entry name" value="Usher"/>
    <property type="match status" value="1"/>
</dbReference>
<protein>
    <submittedName>
        <fullName evidence="3">Fimbrial assembly protein</fullName>
    </submittedName>
</protein>
<feature type="signal peptide" evidence="1">
    <location>
        <begin position="1"/>
        <end position="28"/>
    </location>
</feature>
<feature type="domain" description="PapC-like C-terminal" evidence="2">
    <location>
        <begin position="723"/>
        <end position="782"/>
    </location>
</feature>
<evidence type="ECO:0000259" key="2">
    <source>
        <dbReference type="Pfam" id="PF13953"/>
    </source>
</evidence>
<dbReference type="GO" id="GO:0009279">
    <property type="term" value="C:cell outer membrane"/>
    <property type="evidence" value="ECO:0007669"/>
    <property type="project" value="TreeGrafter"/>
</dbReference>
<dbReference type="Gene3D" id="2.60.40.2610">
    <property type="entry name" value="Outer membrane usher protein FimD, plug domain"/>
    <property type="match status" value="1"/>
</dbReference>
<dbReference type="GO" id="GO:0015473">
    <property type="term" value="F:fimbrial usher porin activity"/>
    <property type="evidence" value="ECO:0007669"/>
    <property type="project" value="InterPro"/>
</dbReference>
<gene>
    <name evidence="3" type="ORF">WT57_28160</name>
</gene>
<dbReference type="Pfam" id="PF13953">
    <property type="entry name" value="PapC_C"/>
    <property type="match status" value="1"/>
</dbReference>
<feature type="chain" id="PRO_5007291132" evidence="1">
    <location>
        <begin position="29"/>
        <end position="800"/>
    </location>
</feature>
<reference evidence="3 4" key="1">
    <citation type="submission" date="2015-11" db="EMBL/GenBank/DDBJ databases">
        <title>Expanding the genomic diversity of Burkholderia species for the development of highly accurate diagnostics.</title>
        <authorList>
            <person name="Sahl J."/>
            <person name="Keim P."/>
            <person name="Wagner D."/>
        </authorList>
    </citation>
    <scope>NUCLEOTIDE SEQUENCE [LARGE SCALE GENOMIC DNA]</scope>
    <source>
        <strain evidence="3 4">MSMB574WGS</strain>
    </source>
</reference>
<dbReference type="Gene3D" id="2.60.40.3110">
    <property type="match status" value="1"/>
</dbReference>
<comment type="caution">
    <text evidence="3">The sequence shown here is derived from an EMBL/GenBank/DDBJ whole genome shotgun (WGS) entry which is preliminary data.</text>
</comment>
<proteinExistence type="predicted"/>
<organism evidence="3 4">
    <name type="scientific">Burkholderia pseudomultivorans</name>
    <dbReference type="NCBI Taxonomy" id="1207504"/>
    <lineage>
        <taxon>Bacteria</taxon>
        <taxon>Pseudomonadati</taxon>
        <taxon>Pseudomonadota</taxon>
        <taxon>Betaproteobacteria</taxon>
        <taxon>Burkholderiales</taxon>
        <taxon>Burkholderiaceae</taxon>
        <taxon>Burkholderia</taxon>
        <taxon>Burkholderia cepacia complex</taxon>
    </lineage>
</organism>
<evidence type="ECO:0000256" key="1">
    <source>
        <dbReference type="SAM" id="SignalP"/>
    </source>
</evidence>
<dbReference type="InterPro" id="IPR043142">
    <property type="entry name" value="PapC-like_C_sf"/>
</dbReference>
<evidence type="ECO:0000313" key="3">
    <source>
        <dbReference type="EMBL" id="KWF59865.1"/>
    </source>
</evidence>
<keyword evidence="1" id="KW-0732">Signal</keyword>
<accession>A0A132EUD1</accession>
<dbReference type="AlphaFoldDB" id="A0A132EUD1"/>
<dbReference type="InterPro" id="IPR025949">
    <property type="entry name" value="PapC-like_C"/>
</dbReference>
<dbReference type="PANTHER" id="PTHR30451:SF5">
    <property type="entry name" value="SLR0019 PROTEIN"/>
    <property type="match status" value="1"/>
</dbReference>
<dbReference type="Proteomes" id="UP000061512">
    <property type="component" value="Unassembled WGS sequence"/>
</dbReference>
<name>A0A132EUD1_9BURK</name>
<sequence length="800" mass="85511">MKGERLPRLRGVAWAVGLAFAAAGPAHAHDTLQLADNFGRALPLPLPSQSMRSATLYLELVVNALPTGHIVPVRYQDGAYYARAGDLAKVSVRTGAEPDRMIDLAKLDGVEVEYDSTGQRLALTVPPDWLPQQTVGSARLYDRTPAAVSFGMLFNYDVYTSSPTRGPGYTSAWTEQRLFDRWGTLANTGVYRKSYGSGAGAPGDNRYLRYDTTWRYSDQDRMITYSAGDVITGALSWTSAVRLGGLSVARDFAVRPDIVTYPLPQFAGQAAVPTAVDLFVNGSKTASGQVNPGPFALDNVPFINGAGEATVVTTDALGRQVATTIPFYVANTLLQKGLVDYALSMGAMRRNYGISSFSYGKFAASGTARYGLTDYLTVEGHAEGGERLALGGLGFDLGVGRFGVLNAAATQSSLAGSSGQQYAFGYSYTSQRFSVALQRIQRTGGFRDLSVYDLPSNIGYRLVRSSTQATGALNLGALGGTLGGGYFDVRGGDSSRTRIANLSYTRPLFGRATLYASLNKTIGDRGVAAQMQLIVPIGGRGVVTTGATRDGDGNWTERAQYSRSVPSDGGLGWNLAYAGGASHYQQADMTWRNRYFQVQGGVYGYGSRQGGYTRWGEMQGSVVVMDGAVLPANRVDDAFVLIDTQGRNGVPVRYENQLVGTTDAGGHLLVPWSPSFYAAKYEIDPLGLPANLRVPTVERRVAVRQRAGALVSFPIERIVAASIRLVDGAGKPLKVGSRVVHRESGQTALVGWNGETYFEGLSPVNHLSVTKPDGSHCDARFDADMNANATSRVGPLVCGE</sequence>
<dbReference type="EMBL" id="LPJX01000061">
    <property type="protein sequence ID" value="KWF59865.1"/>
    <property type="molecule type" value="Genomic_DNA"/>
</dbReference>
<dbReference type="PANTHER" id="PTHR30451">
    <property type="entry name" value="OUTER MEMBRANE USHER PROTEIN"/>
    <property type="match status" value="1"/>
</dbReference>
<dbReference type="GO" id="GO:0009297">
    <property type="term" value="P:pilus assembly"/>
    <property type="evidence" value="ECO:0007669"/>
    <property type="project" value="InterPro"/>
</dbReference>
<dbReference type="InterPro" id="IPR042186">
    <property type="entry name" value="FimD_plug_dom"/>
</dbReference>